<proteinExistence type="predicted"/>
<dbReference type="AlphaFoldDB" id="A0A0P7CIP5"/>
<dbReference type="Proteomes" id="UP000050437">
    <property type="component" value="Unassembled WGS sequence"/>
</dbReference>
<dbReference type="PANTHER" id="PTHR30231">
    <property type="entry name" value="DNA POLYMERASE III SUBUNIT EPSILON"/>
    <property type="match status" value="1"/>
</dbReference>
<dbReference type="RefSeq" id="WP_054572249.1">
    <property type="nucleotide sequence ID" value="NZ_LKKS01000033.1"/>
</dbReference>
<dbReference type="Pfam" id="PF00929">
    <property type="entry name" value="RNase_T"/>
    <property type="match status" value="1"/>
</dbReference>
<reference evidence="5 6" key="1">
    <citation type="submission" date="2015-10" db="EMBL/GenBank/DDBJ databases">
        <title>Pseudomonas putida clinical strains.</title>
        <authorList>
            <person name="Molina L."/>
            <person name="Udaondo Z."/>
        </authorList>
    </citation>
    <scope>NUCLEOTIDE SEQUENCE [LARGE SCALE GENOMIC DNA]</scope>
    <source>
        <strain evidence="5 6">HB13667</strain>
    </source>
</reference>
<dbReference type="InterPro" id="IPR012337">
    <property type="entry name" value="RNaseH-like_sf"/>
</dbReference>
<dbReference type="InterPro" id="IPR036397">
    <property type="entry name" value="RNaseH_sf"/>
</dbReference>
<dbReference type="EMBL" id="LKKS01000033">
    <property type="protein sequence ID" value="KPM67575.1"/>
    <property type="molecule type" value="Genomic_DNA"/>
</dbReference>
<dbReference type="GO" id="GO:0003676">
    <property type="term" value="F:nucleic acid binding"/>
    <property type="evidence" value="ECO:0007669"/>
    <property type="project" value="InterPro"/>
</dbReference>
<evidence type="ECO:0000259" key="4">
    <source>
        <dbReference type="SMART" id="SM00479"/>
    </source>
</evidence>
<keyword evidence="1" id="KW-0540">Nuclease</keyword>
<evidence type="ECO:0000256" key="2">
    <source>
        <dbReference type="ARBA" id="ARBA00022801"/>
    </source>
</evidence>
<keyword evidence="3" id="KW-0269">Exonuclease</keyword>
<keyword evidence="2" id="KW-0378">Hydrolase</keyword>
<gene>
    <name evidence="5" type="ORF">HB13667_05890</name>
</gene>
<accession>A0A0P7CIP5</accession>
<evidence type="ECO:0000313" key="6">
    <source>
        <dbReference type="Proteomes" id="UP000050437"/>
    </source>
</evidence>
<dbReference type="CDD" id="cd06127">
    <property type="entry name" value="DEDDh"/>
    <property type="match status" value="1"/>
</dbReference>
<dbReference type="SMART" id="SM00479">
    <property type="entry name" value="EXOIII"/>
    <property type="match status" value="1"/>
</dbReference>
<dbReference type="InterPro" id="IPR013520">
    <property type="entry name" value="Ribonucl_H"/>
</dbReference>
<evidence type="ECO:0000256" key="3">
    <source>
        <dbReference type="ARBA" id="ARBA00022839"/>
    </source>
</evidence>
<dbReference type="GO" id="GO:0006259">
    <property type="term" value="P:DNA metabolic process"/>
    <property type="evidence" value="ECO:0007669"/>
    <property type="project" value="UniProtKB-ARBA"/>
</dbReference>
<dbReference type="PANTHER" id="PTHR30231:SF4">
    <property type="entry name" value="PROTEIN NEN2"/>
    <property type="match status" value="1"/>
</dbReference>
<comment type="caution">
    <text evidence="5">The sequence shown here is derived from an EMBL/GenBank/DDBJ whole genome shotgun (WGS) entry which is preliminary data.</text>
</comment>
<organism evidence="5 6">
    <name type="scientific">Pseudomonas putida</name>
    <name type="common">Arthrobacter siderocapsulatus</name>
    <dbReference type="NCBI Taxonomy" id="303"/>
    <lineage>
        <taxon>Bacteria</taxon>
        <taxon>Pseudomonadati</taxon>
        <taxon>Pseudomonadota</taxon>
        <taxon>Gammaproteobacteria</taxon>
        <taxon>Pseudomonadales</taxon>
        <taxon>Pseudomonadaceae</taxon>
        <taxon>Pseudomonas</taxon>
    </lineage>
</organism>
<dbReference type="SUPFAM" id="SSF53098">
    <property type="entry name" value="Ribonuclease H-like"/>
    <property type="match status" value="1"/>
</dbReference>
<evidence type="ECO:0000256" key="1">
    <source>
        <dbReference type="ARBA" id="ARBA00022722"/>
    </source>
</evidence>
<dbReference type="GO" id="GO:0008408">
    <property type="term" value="F:3'-5' exonuclease activity"/>
    <property type="evidence" value="ECO:0007669"/>
    <property type="project" value="TreeGrafter"/>
</dbReference>
<evidence type="ECO:0000313" key="5">
    <source>
        <dbReference type="EMBL" id="KPM67575.1"/>
    </source>
</evidence>
<sequence>MSSLICVFDTETTGFPNFKAPSDHPDQPHIVDICALLYTPEGELVDSFEAMVRPDGWSIPNDVAVIHGITNELALEHGIPEAVAIEGFLSIWNQAGLRVAHNVSFDDRIMRIALKRFQDAWVAEAFRDAPKFCTCQSTTNIVKCPPTEKMIRAGRGRQFKQPSVAEALKFFTGEDLVGAHRARPDAEACARVYFALQAYQSVA</sequence>
<protein>
    <submittedName>
        <fullName evidence="5">DNA polymerase III</fullName>
    </submittedName>
</protein>
<feature type="domain" description="Exonuclease" evidence="4">
    <location>
        <begin position="4"/>
        <end position="202"/>
    </location>
</feature>
<dbReference type="Gene3D" id="3.30.420.10">
    <property type="entry name" value="Ribonuclease H-like superfamily/Ribonuclease H"/>
    <property type="match status" value="1"/>
</dbReference>
<name>A0A0P7CIP5_PSEPU</name>